<protein>
    <recommendedName>
        <fullName evidence="6">Probable membrane transporter protein</fullName>
    </recommendedName>
</protein>
<dbReference type="AlphaFoldDB" id="A0A4Y8UEJ7"/>
<sequence>MDTLIYLLIGAAAGLLAGLFGIGGGVIIVTVLIFSFAAQGFAPEVITHLAIGTSLATIVVTSLSSVYSHNKSGAVNWQLFIWLTLGIAVGAVAGGLFAQALPGEWLQLAFGLFLIAVGVQMAIPVATGVYRPPGVSLSVLAGGVIGYISALFGIGGGSLTVPFLAGRGLPMRQAVATSAACGLPVALFGALTFGFGAAALPNLPAGSWGYVYLPALLGIVIASAPAARLGARLAHRLNPRLLRQLFALSSVLFGARFVAVNGALLWPS</sequence>
<feature type="transmembrane region" description="Helical" evidence="6">
    <location>
        <begin position="245"/>
        <end position="266"/>
    </location>
</feature>
<feature type="transmembrane region" description="Helical" evidence="6">
    <location>
        <begin position="79"/>
        <end position="98"/>
    </location>
</feature>
<dbReference type="PANTHER" id="PTHR43483:SF3">
    <property type="entry name" value="MEMBRANE TRANSPORTER PROTEIN HI_0806-RELATED"/>
    <property type="match status" value="1"/>
</dbReference>
<keyword evidence="5 6" id="KW-0472">Membrane</keyword>
<accession>A0A4Y8UEJ7</accession>
<feature type="transmembrane region" description="Helical" evidence="6">
    <location>
        <begin position="46"/>
        <end position="67"/>
    </location>
</feature>
<evidence type="ECO:0000313" key="7">
    <source>
        <dbReference type="EMBL" id="TFH67140.1"/>
    </source>
</evidence>
<proteinExistence type="inferred from homology"/>
<evidence type="ECO:0000256" key="4">
    <source>
        <dbReference type="ARBA" id="ARBA00022989"/>
    </source>
</evidence>
<dbReference type="InterPro" id="IPR002781">
    <property type="entry name" value="TM_pro_TauE-like"/>
</dbReference>
<dbReference type="EMBL" id="SPIA01000005">
    <property type="protein sequence ID" value="TFH67140.1"/>
    <property type="molecule type" value="Genomic_DNA"/>
</dbReference>
<comment type="similarity">
    <text evidence="2 6">Belongs to the 4-toluene sulfonate uptake permease (TSUP) (TC 2.A.102) family.</text>
</comment>
<dbReference type="GO" id="GO:0005886">
    <property type="term" value="C:plasma membrane"/>
    <property type="evidence" value="ECO:0007669"/>
    <property type="project" value="UniProtKB-SubCell"/>
</dbReference>
<reference evidence="7 8" key="1">
    <citation type="submission" date="2019-03" db="EMBL/GenBank/DDBJ databases">
        <title>Draft genome of Gammaproteobacteria bacterium LSUCC0057, a member of the SAR92 clade.</title>
        <authorList>
            <person name="Lanclos V.C."/>
            <person name="Doiron C."/>
            <person name="Henson M.W."/>
            <person name="Thrash J.C."/>
        </authorList>
    </citation>
    <scope>NUCLEOTIDE SEQUENCE [LARGE SCALE GENOMIC DNA]</scope>
    <source>
        <strain evidence="7 8">LSUCC0057</strain>
    </source>
</reference>
<evidence type="ECO:0000313" key="8">
    <source>
        <dbReference type="Proteomes" id="UP000298133"/>
    </source>
</evidence>
<keyword evidence="4 6" id="KW-1133">Transmembrane helix</keyword>
<keyword evidence="8" id="KW-1185">Reference proteome</keyword>
<dbReference type="OrthoDB" id="457670at2"/>
<evidence type="ECO:0000256" key="1">
    <source>
        <dbReference type="ARBA" id="ARBA00004141"/>
    </source>
</evidence>
<feature type="transmembrane region" description="Helical" evidence="6">
    <location>
        <begin position="211"/>
        <end position="233"/>
    </location>
</feature>
<evidence type="ECO:0000256" key="6">
    <source>
        <dbReference type="RuleBase" id="RU363041"/>
    </source>
</evidence>
<evidence type="ECO:0000256" key="3">
    <source>
        <dbReference type="ARBA" id="ARBA00022692"/>
    </source>
</evidence>
<comment type="subcellular location">
    <subcellularLocation>
        <location evidence="6">Cell membrane</location>
        <topology evidence="6">Multi-pass membrane protein</topology>
    </subcellularLocation>
    <subcellularLocation>
        <location evidence="1">Membrane</location>
        <topology evidence="1">Multi-pass membrane protein</topology>
    </subcellularLocation>
</comment>
<evidence type="ECO:0000256" key="2">
    <source>
        <dbReference type="ARBA" id="ARBA00009142"/>
    </source>
</evidence>
<name>A0A4Y8UEJ7_9GAMM</name>
<dbReference type="Proteomes" id="UP000298133">
    <property type="component" value="Unassembled WGS sequence"/>
</dbReference>
<feature type="transmembrane region" description="Helical" evidence="6">
    <location>
        <begin position="139"/>
        <end position="164"/>
    </location>
</feature>
<feature type="transmembrane region" description="Helical" evidence="6">
    <location>
        <begin position="6"/>
        <end position="34"/>
    </location>
</feature>
<dbReference type="PANTHER" id="PTHR43483">
    <property type="entry name" value="MEMBRANE TRANSPORTER PROTEIN HI_0806-RELATED"/>
    <property type="match status" value="1"/>
</dbReference>
<keyword evidence="3 6" id="KW-0812">Transmembrane</keyword>
<comment type="caution">
    <text evidence="7">The sequence shown here is derived from an EMBL/GenBank/DDBJ whole genome shotgun (WGS) entry which is preliminary data.</text>
</comment>
<feature type="transmembrane region" description="Helical" evidence="6">
    <location>
        <begin position="176"/>
        <end position="199"/>
    </location>
</feature>
<feature type="transmembrane region" description="Helical" evidence="6">
    <location>
        <begin position="105"/>
        <end position="127"/>
    </location>
</feature>
<keyword evidence="6" id="KW-1003">Cell membrane</keyword>
<evidence type="ECO:0000256" key="5">
    <source>
        <dbReference type="ARBA" id="ARBA00023136"/>
    </source>
</evidence>
<gene>
    <name evidence="7" type="ORF">E3W66_09840</name>
</gene>
<organism evidence="7 8">
    <name type="scientific">Gammaproteobacteria bacterium LSUCC0057</name>
    <dbReference type="NCBI Taxonomy" id="2559237"/>
    <lineage>
        <taxon>Bacteria</taxon>
        <taxon>Pseudomonadati</taxon>
        <taxon>Pseudomonadota</taxon>
        <taxon>Gammaproteobacteria</taxon>
        <taxon>Cellvibrionales</taxon>
        <taxon>Porticoccaceae</taxon>
        <taxon>SAR92 clade</taxon>
    </lineage>
</organism>
<dbReference type="Pfam" id="PF01925">
    <property type="entry name" value="TauE"/>
    <property type="match status" value="1"/>
</dbReference>